<evidence type="ECO:0000256" key="2">
    <source>
        <dbReference type="ARBA" id="ARBA00023002"/>
    </source>
</evidence>
<dbReference type="FunFam" id="3.40.605.10:FF:000007">
    <property type="entry name" value="NAD/NADP-dependent betaine aldehyde dehydrogenase"/>
    <property type="match status" value="1"/>
</dbReference>
<dbReference type="Gene3D" id="3.40.605.10">
    <property type="entry name" value="Aldehyde Dehydrogenase, Chain A, domain 1"/>
    <property type="match status" value="1"/>
</dbReference>
<evidence type="ECO:0000313" key="4">
    <source>
        <dbReference type="EMBL" id="CUS51823.1"/>
    </source>
</evidence>
<dbReference type="InterPro" id="IPR029510">
    <property type="entry name" value="Ald_DH_CS_GLU"/>
</dbReference>
<organism evidence="4">
    <name type="scientific">hydrothermal vent metagenome</name>
    <dbReference type="NCBI Taxonomy" id="652676"/>
    <lineage>
        <taxon>unclassified sequences</taxon>
        <taxon>metagenomes</taxon>
        <taxon>ecological metagenomes</taxon>
    </lineage>
</organism>
<dbReference type="InterPro" id="IPR016161">
    <property type="entry name" value="Ald_DH/histidinol_DH"/>
</dbReference>
<dbReference type="EC" id="1.2.1.3" evidence="4"/>
<dbReference type="Pfam" id="PF00171">
    <property type="entry name" value="Aldedh"/>
    <property type="match status" value="1"/>
</dbReference>
<keyword evidence="2 4" id="KW-0560">Oxidoreductase</keyword>
<protein>
    <submittedName>
        <fullName evidence="4">Aldehyde dehydrogenase</fullName>
        <ecNumber evidence="4">1.2.1.3</ecNumber>
    </submittedName>
</protein>
<dbReference type="AlphaFoldDB" id="A0A161KE35"/>
<dbReference type="InterPro" id="IPR015590">
    <property type="entry name" value="Aldehyde_DH_dom"/>
</dbReference>
<feature type="domain" description="Aldehyde dehydrogenase" evidence="3">
    <location>
        <begin position="12"/>
        <end position="475"/>
    </location>
</feature>
<dbReference type="CDD" id="cd07114">
    <property type="entry name" value="ALDH_DhaS"/>
    <property type="match status" value="1"/>
</dbReference>
<accession>A0A161KE35</accession>
<name>A0A161KE35_9ZZZZ</name>
<dbReference type="InterPro" id="IPR016162">
    <property type="entry name" value="Ald_DH_N"/>
</dbReference>
<dbReference type="Gene3D" id="3.40.309.10">
    <property type="entry name" value="Aldehyde Dehydrogenase, Chain A, domain 2"/>
    <property type="match status" value="1"/>
</dbReference>
<dbReference type="PROSITE" id="PS00687">
    <property type="entry name" value="ALDEHYDE_DEHYDR_GLU"/>
    <property type="match status" value="1"/>
</dbReference>
<dbReference type="EMBL" id="CZRL01000069">
    <property type="protein sequence ID" value="CUS51823.1"/>
    <property type="molecule type" value="Genomic_DNA"/>
</dbReference>
<proteinExistence type="inferred from homology"/>
<comment type="similarity">
    <text evidence="1">Belongs to the aldehyde dehydrogenase family.</text>
</comment>
<evidence type="ECO:0000256" key="1">
    <source>
        <dbReference type="ARBA" id="ARBA00009986"/>
    </source>
</evidence>
<evidence type="ECO:0000259" key="3">
    <source>
        <dbReference type="Pfam" id="PF00171"/>
    </source>
</evidence>
<dbReference type="GO" id="GO:0004029">
    <property type="term" value="F:aldehyde dehydrogenase (NAD+) activity"/>
    <property type="evidence" value="ECO:0007669"/>
    <property type="project" value="UniProtKB-EC"/>
</dbReference>
<gene>
    <name evidence="4" type="ORF">MGWOODY_XGa1638</name>
</gene>
<dbReference type="FunFam" id="3.40.309.10:FF:000012">
    <property type="entry name" value="Betaine aldehyde dehydrogenase"/>
    <property type="match status" value="1"/>
</dbReference>
<reference evidence="4" key="1">
    <citation type="submission" date="2015-10" db="EMBL/GenBank/DDBJ databases">
        <authorList>
            <person name="Gilbert D.G."/>
        </authorList>
    </citation>
    <scope>NUCLEOTIDE SEQUENCE</scope>
</reference>
<dbReference type="SUPFAM" id="SSF53720">
    <property type="entry name" value="ALDH-like"/>
    <property type="match status" value="1"/>
</dbReference>
<dbReference type="PANTHER" id="PTHR11699">
    <property type="entry name" value="ALDEHYDE DEHYDROGENASE-RELATED"/>
    <property type="match status" value="1"/>
</dbReference>
<dbReference type="InterPro" id="IPR016163">
    <property type="entry name" value="Ald_DH_C"/>
</dbReference>
<sequence length="489" mass="52993">MKTYQYYAEGNWHDPASGQWIDSENPALGEAWARVPDCNADDVNRAVQAARICYDQGPWGRMQPAERGRVLTRIGDVITKNAERLGEVETRDNGKLPKNITPSLKSWQTDSFYYYAGMCDKFEGSLLPTEVPDMLNYLRWEPFGVCALITAWNSPLGVLICKLAPALAAGNAVVIKPSEHASVSTLELMSVLQEADLPEGLVNVVTGYGKSTGEPLVDHPDVRMVSFTGGIPGGRAAAEVAARQVKPVVMELGGKSPQIILQDADMDLAVNGVISGIFPATGQSCISGSRILVHQSQIQDFTERLVDVASRARVGDPLDPSTQVGPIANRPHYDKVHRDIENALTAGAELVLDGRGKGPDQGYYIGPTIFSGVTNDAHLAQEEVFGPVAVMISYEDEDDAVRMANDTVYGLAAGIWTQDVNKAIRMADRIHAGTVYINNYFNAATQSPVGGFKQSGYGREAGFEGMRCFMQTKSVWLATNPNQPDPFPA</sequence>